<accession>A0A4U1IYB4</accession>
<gene>
    <name evidence="2" type="ORF">E8A74_36845</name>
</gene>
<dbReference type="Proteomes" id="UP000309215">
    <property type="component" value="Unassembled WGS sequence"/>
</dbReference>
<dbReference type="OrthoDB" id="5507864at2"/>
<protein>
    <submittedName>
        <fullName evidence="2">Uncharacterized protein</fullName>
    </submittedName>
</protein>
<comment type="caution">
    <text evidence="2">The sequence shown here is derived from an EMBL/GenBank/DDBJ whole genome shotgun (WGS) entry which is preliminary data.</text>
</comment>
<sequence>MRPSEGREATTERSFGEEMRHIAPFAFLVLLAGCGTPPPGTNPTEKDAGADGSAPMGPGILGVLKDHADQPIGGGKVLACMATICLFGDAEPDGRFFFPIEPTAEVALKTLPDPTATPRKSAALCPVRIVDDSLIDVGSLHVPSLPEGALLGPAAADPQTLMAGDGIALTLRVADLTPYLGDTLVDVAARRIPPSQACPWVVPAGEELVAVYTLHPFAAVSASPIAVRAPSDLPAGTKVRFRSISEIDGAFSEPVPGEADGTSVATAPQTGLTELTWLVISKE</sequence>
<evidence type="ECO:0000313" key="3">
    <source>
        <dbReference type="Proteomes" id="UP000309215"/>
    </source>
</evidence>
<keyword evidence="3" id="KW-1185">Reference proteome</keyword>
<dbReference type="RefSeq" id="WP_136933782.1">
    <property type="nucleotide sequence ID" value="NZ_SSMQ01000054.1"/>
</dbReference>
<proteinExistence type="predicted"/>
<feature type="region of interest" description="Disordered" evidence="1">
    <location>
        <begin position="36"/>
        <end position="55"/>
    </location>
</feature>
<dbReference type="EMBL" id="SSMQ01000054">
    <property type="protein sequence ID" value="TKC99652.1"/>
    <property type="molecule type" value="Genomic_DNA"/>
</dbReference>
<evidence type="ECO:0000256" key="1">
    <source>
        <dbReference type="SAM" id="MobiDB-lite"/>
    </source>
</evidence>
<organism evidence="2 3">
    <name type="scientific">Polyangium fumosum</name>
    <dbReference type="NCBI Taxonomy" id="889272"/>
    <lineage>
        <taxon>Bacteria</taxon>
        <taxon>Pseudomonadati</taxon>
        <taxon>Myxococcota</taxon>
        <taxon>Polyangia</taxon>
        <taxon>Polyangiales</taxon>
        <taxon>Polyangiaceae</taxon>
        <taxon>Polyangium</taxon>
    </lineage>
</organism>
<dbReference type="PROSITE" id="PS51257">
    <property type="entry name" value="PROKAR_LIPOPROTEIN"/>
    <property type="match status" value="1"/>
</dbReference>
<evidence type="ECO:0000313" key="2">
    <source>
        <dbReference type="EMBL" id="TKC99652.1"/>
    </source>
</evidence>
<name>A0A4U1IYB4_9BACT</name>
<dbReference type="AlphaFoldDB" id="A0A4U1IYB4"/>
<reference evidence="2 3" key="1">
    <citation type="submission" date="2019-04" db="EMBL/GenBank/DDBJ databases">
        <authorList>
            <person name="Li Y."/>
            <person name="Wang J."/>
        </authorList>
    </citation>
    <scope>NUCLEOTIDE SEQUENCE [LARGE SCALE GENOMIC DNA]</scope>
    <source>
        <strain evidence="2 3">DSM 14668</strain>
    </source>
</reference>